<keyword evidence="1" id="KW-0472">Membrane</keyword>
<accession>A0A521D7T6</accession>
<evidence type="ECO:0000313" key="3">
    <source>
        <dbReference type="Proteomes" id="UP000320300"/>
    </source>
</evidence>
<proteinExistence type="predicted"/>
<evidence type="ECO:0000256" key="1">
    <source>
        <dbReference type="SAM" id="Phobius"/>
    </source>
</evidence>
<dbReference type="OrthoDB" id="768477at2"/>
<dbReference type="EMBL" id="FXTN01000005">
    <property type="protein sequence ID" value="SMO67665.1"/>
    <property type="molecule type" value="Genomic_DNA"/>
</dbReference>
<organism evidence="2 3">
    <name type="scientific">Pedobacter westerhofensis</name>
    <dbReference type="NCBI Taxonomy" id="425512"/>
    <lineage>
        <taxon>Bacteria</taxon>
        <taxon>Pseudomonadati</taxon>
        <taxon>Bacteroidota</taxon>
        <taxon>Sphingobacteriia</taxon>
        <taxon>Sphingobacteriales</taxon>
        <taxon>Sphingobacteriaceae</taxon>
        <taxon>Pedobacter</taxon>
    </lineage>
</organism>
<feature type="transmembrane region" description="Helical" evidence="1">
    <location>
        <begin position="12"/>
        <end position="34"/>
    </location>
</feature>
<gene>
    <name evidence="2" type="ORF">SAMN06265348_10563</name>
</gene>
<evidence type="ECO:0008006" key="4">
    <source>
        <dbReference type="Google" id="ProtNLM"/>
    </source>
</evidence>
<reference evidence="2 3" key="1">
    <citation type="submission" date="2017-05" db="EMBL/GenBank/DDBJ databases">
        <authorList>
            <person name="Varghese N."/>
            <person name="Submissions S."/>
        </authorList>
    </citation>
    <scope>NUCLEOTIDE SEQUENCE [LARGE SCALE GENOMIC DNA]</scope>
    <source>
        <strain evidence="2 3">DSM 19036</strain>
    </source>
</reference>
<dbReference type="RefSeq" id="WP_142528211.1">
    <property type="nucleotide sequence ID" value="NZ_CBCSJO010000005.1"/>
</dbReference>
<dbReference type="Proteomes" id="UP000320300">
    <property type="component" value="Unassembled WGS sequence"/>
</dbReference>
<keyword evidence="1" id="KW-1133">Transmembrane helix</keyword>
<sequence>MTSISPAYRILIRGIAIIYFILFVTALISSGYLLKGILGLKPVPMIGLLKYLLLCVLFIILGLNTLKVFSLSPQSITRFYRSTTNFKWLFSIAFGISVLAKMGIFNSALHQQAEVTDIQIAVLLLLGIFCFRSDRLLAKIVPFADQEESSE</sequence>
<keyword evidence="3" id="KW-1185">Reference proteome</keyword>
<name>A0A521D7T6_9SPHI</name>
<feature type="transmembrane region" description="Helical" evidence="1">
    <location>
        <begin position="86"/>
        <end position="109"/>
    </location>
</feature>
<keyword evidence="1" id="KW-0812">Transmembrane</keyword>
<feature type="transmembrane region" description="Helical" evidence="1">
    <location>
        <begin position="115"/>
        <end position="131"/>
    </location>
</feature>
<dbReference type="AlphaFoldDB" id="A0A521D7T6"/>
<protein>
    <recommendedName>
        <fullName evidence="4">DUF2975 domain-containing protein</fullName>
    </recommendedName>
</protein>
<feature type="transmembrane region" description="Helical" evidence="1">
    <location>
        <begin position="46"/>
        <end position="66"/>
    </location>
</feature>
<evidence type="ECO:0000313" key="2">
    <source>
        <dbReference type="EMBL" id="SMO67665.1"/>
    </source>
</evidence>